<dbReference type="PANTHER" id="PTHR43280:SF28">
    <property type="entry name" value="HTH-TYPE TRANSCRIPTIONAL ACTIVATOR RHAS"/>
    <property type="match status" value="1"/>
</dbReference>
<dbReference type="InterPro" id="IPR018062">
    <property type="entry name" value="HTH_AraC-typ_CS"/>
</dbReference>
<dbReference type="AlphaFoldDB" id="A0A174HEI3"/>
<dbReference type="EMBL" id="CYZU01000030">
    <property type="protein sequence ID" value="CUO71325.1"/>
    <property type="molecule type" value="Genomic_DNA"/>
</dbReference>
<dbReference type="GO" id="GO:0003700">
    <property type="term" value="F:DNA-binding transcription factor activity"/>
    <property type="evidence" value="ECO:0007669"/>
    <property type="project" value="InterPro"/>
</dbReference>
<dbReference type="InterPro" id="IPR014710">
    <property type="entry name" value="RmlC-like_jellyroll"/>
</dbReference>
<keyword evidence="3" id="KW-0804">Transcription</keyword>
<evidence type="ECO:0000313" key="5">
    <source>
        <dbReference type="EMBL" id="CUO71325.1"/>
    </source>
</evidence>
<keyword evidence="2" id="KW-0238">DNA-binding</keyword>
<dbReference type="PANTHER" id="PTHR43280">
    <property type="entry name" value="ARAC-FAMILY TRANSCRIPTIONAL REGULATOR"/>
    <property type="match status" value="1"/>
</dbReference>
<dbReference type="Pfam" id="PF12833">
    <property type="entry name" value="HTH_18"/>
    <property type="match status" value="1"/>
</dbReference>
<dbReference type="InterPro" id="IPR003313">
    <property type="entry name" value="AraC-bd"/>
</dbReference>
<protein>
    <submittedName>
        <fullName evidence="5">L-rhamnose operon regulatory protein rhaS</fullName>
    </submittedName>
</protein>
<evidence type="ECO:0000259" key="4">
    <source>
        <dbReference type="PROSITE" id="PS01124"/>
    </source>
</evidence>
<reference evidence="5 6" key="1">
    <citation type="submission" date="2015-09" db="EMBL/GenBank/DDBJ databases">
        <authorList>
            <consortium name="Pathogen Informatics"/>
        </authorList>
    </citation>
    <scope>NUCLEOTIDE SEQUENCE [LARGE SCALE GENOMIC DNA]</scope>
    <source>
        <strain evidence="5 6">2789STDY5834876</strain>
    </source>
</reference>
<feature type="domain" description="HTH araC/xylS-type" evidence="4">
    <location>
        <begin position="198"/>
        <end position="296"/>
    </location>
</feature>
<organism evidence="5 6">
    <name type="scientific">Faecalicatena contorta</name>
    <dbReference type="NCBI Taxonomy" id="39482"/>
    <lineage>
        <taxon>Bacteria</taxon>
        <taxon>Bacillati</taxon>
        <taxon>Bacillota</taxon>
        <taxon>Clostridia</taxon>
        <taxon>Lachnospirales</taxon>
        <taxon>Lachnospiraceae</taxon>
        <taxon>Faecalicatena</taxon>
    </lineage>
</organism>
<evidence type="ECO:0000256" key="1">
    <source>
        <dbReference type="ARBA" id="ARBA00023015"/>
    </source>
</evidence>
<dbReference type="PROSITE" id="PS01124">
    <property type="entry name" value="HTH_ARAC_FAMILY_2"/>
    <property type="match status" value="1"/>
</dbReference>
<dbReference type="InterPro" id="IPR018060">
    <property type="entry name" value="HTH_AraC"/>
</dbReference>
<evidence type="ECO:0000313" key="6">
    <source>
        <dbReference type="Proteomes" id="UP000095544"/>
    </source>
</evidence>
<dbReference type="STRING" id="39482.ERS852491_03049"/>
<dbReference type="Gene3D" id="2.60.120.10">
    <property type="entry name" value="Jelly Rolls"/>
    <property type="match status" value="1"/>
</dbReference>
<dbReference type="InterPro" id="IPR011051">
    <property type="entry name" value="RmlC_Cupin_sf"/>
</dbReference>
<dbReference type="Pfam" id="PF02311">
    <property type="entry name" value="AraC_binding"/>
    <property type="match status" value="1"/>
</dbReference>
<dbReference type="OrthoDB" id="9778008at2"/>
<dbReference type="InterPro" id="IPR020449">
    <property type="entry name" value="Tscrpt_reg_AraC-type_HTH"/>
</dbReference>
<proteinExistence type="predicted"/>
<dbReference type="RefSeq" id="WP_025653607.1">
    <property type="nucleotide sequence ID" value="NZ_BQNQ01000001.1"/>
</dbReference>
<evidence type="ECO:0000256" key="2">
    <source>
        <dbReference type="ARBA" id="ARBA00023125"/>
    </source>
</evidence>
<dbReference type="SUPFAM" id="SSF46689">
    <property type="entry name" value="Homeodomain-like"/>
    <property type="match status" value="2"/>
</dbReference>
<dbReference type="InterPro" id="IPR009057">
    <property type="entry name" value="Homeodomain-like_sf"/>
</dbReference>
<dbReference type="Proteomes" id="UP000095544">
    <property type="component" value="Unassembled WGS sequence"/>
</dbReference>
<sequence>MFPEDLMFASNKQEKIFEMRPEYPFIIRHVYPQRGKSMIAPWHWHEELELIYVQKGAVTYHTPQVSLRIEEKNGLFTNSNVLHQVLSSEPDSEIFYKVFMFRKNFLAEEGSYLDKKYVSPLLQANAASSLLLSQSDPARKKILEQLLELSELNQIRPFGYDMKSRNLMSDIWLHIAEISNIPPDPVPASSSLRENRLKKMLLYIQEHYMHDLTLKDIANAANISEREALRCFQEGLHTSPFVYLGEYRVQTACGLLRNTSDNITDIALRCGFASSSYFGKVFRRHMGCTPYEYRNR</sequence>
<keyword evidence="1" id="KW-0805">Transcription regulation</keyword>
<name>A0A174HEI3_9FIRM</name>
<gene>
    <name evidence="5" type="primary">rhaS_5</name>
    <name evidence="5" type="ORF">ERS852491_03049</name>
</gene>
<dbReference type="GO" id="GO:0043565">
    <property type="term" value="F:sequence-specific DNA binding"/>
    <property type="evidence" value="ECO:0007669"/>
    <property type="project" value="InterPro"/>
</dbReference>
<dbReference type="GeneID" id="93336125"/>
<dbReference type="SUPFAM" id="SSF51182">
    <property type="entry name" value="RmlC-like cupins"/>
    <property type="match status" value="1"/>
</dbReference>
<dbReference type="SMART" id="SM00342">
    <property type="entry name" value="HTH_ARAC"/>
    <property type="match status" value="1"/>
</dbReference>
<accession>A0A174HEI3</accession>
<evidence type="ECO:0000256" key="3">
    <source>
        <dbReference type="ARBA" id="ARBA00023163"/>
    </source>
</evidence>
<dbReference type="PROSITE" id="PS00041">
    <property type="entry name" value="HTH_ARAC_FAMILY_1"/>
    <property type="match status" value="1"/>
</dbReference>
<dbReference type="PRINTS" id="PR00032">
    <property type="entry name" value="HTHARAC"/>
</dbReference>
<dbReference type="Gene3D" id="1.10.10.60">
    <property type="entry name" value="Homeodomain-like"/>
    <property type="match status" value="2"/>
</dbReference>